<evidence type="ECO:0000313" key="1">
    <source>
        <dbReference type="EMBL" id="GJT42436.1"/>
    </source>
</evidence>
<comment type="caution">
    <text evidence="1">The sequence shown here is derived from an EMBL/GenBank/DDBJ whole genome shotgun (WGS) entry which is preliminary data.</text>
</comment>
<reference evidence="1" key="2">
    <citation type="submission" date="2022-01" db="EMBL/GenBank/DDBJ databases">
        <authorList>
            <person name="Yamashiro T."/>
            <person name="Shiraishi A."/>
            <person name="Satake H."/>
            <person name="Nakayama K."/>
        </authorList>
    </citation>
    <scope>NUCLEOTIDE SEQUENCE</scope>
</reference>
<reference evidence="1" key="1">
    <citation type="journal article" date="2022" name="Int. J. Mol. Sci.">
        <title>Draft Genome of Tanacetum Coccineum: Genomic Comparison of Closely Related Tanacetum-Family Plants.</title>
        <authorList>
            <person name="Yamashiro T."/>
            <person name="Shiraishi A."/>
            <person name="Nakayama K."/>
            <person name="Satake H."/>
        </authorList>
    </citation>
    <scope>NUCLEOTIDE SEQUENCE</scope>
</reference>
<dbReference type="Proteomes" id="UP001151760">
    <property type="component" value="Unassembled WGS sequence"/>
</dbReference>
<dbReference type="EMBL" id="BQNB010015644">
    <property type="protein sequence ID" value="GJT42436.1"/>
    <property type="molecule type" value="Genomic_DNA"/>
</dbReference>
<proteinExistence type="predicted"/>
<protein>
    <submittedName>
        <fullName evidence="1">Uncharacterized protein</fullName>
    </submittedName>
</protein>
<sequence>MENTSQPILAILQFGPLKGESSKNLQMAINGNMSFLAFDLGGIQVQFDCIRGVWDLDVVARKKVGKTGKLQYVMPFKYVTGYWGAYLAFLQCVTLENQTANAKWHEHLAFDLQSAV</sequence>
<accession>A0ABQ5DW27</accession>
<organism evidence="1 2">
    <name type="scientific">Tanacetum coccineum</name>
    <dbReference type="NCBI Taxonomy" id="301880"/>
    <lineage>
        <taxon>Eukaryota</taxon>
        <taxon>Viridiplantae</taxon>
        <taxon>Streptophyta</taxon>
        <taxon>Embryophyta</taxon>
        <taxon>Tracheophyta</taxon>
        <taxon>Spermatophyta</taxon>
        <taxon>Magnoliopsida</taxon>
        <taxon>eudicotyledons</taxon>
        <taxon>Gunneridae</taxon>
        <taxon>Pentapetalae</taxon>
        <taxon>asterids</taxon>
        <taxon>campanulids</taxon>
        <taxon>Asterales</taxon>
        <taxon>Asteraceae</taxon>
        <taxon>Asteroideae</taxon>
        <taxon>Anthemideae</taxon>
        <taxon>Anthemidinae</taxon>
        <taxon>Tanacetum</taxon>
    </lineage>
</organism>
<name>A0ABQ5DW27_9ASTR</name>
<gene>
    <name evidence="1" type="ORF">Tco_0951151</name>
</gene>
<evidence type="ECO:0000313" key="2">
    <source>
        <dbReference type="Proteomes" id="UP001151760"/>
    </source>
</evidence>
<keyword evidence="2" id="KW-1185">Reference proteome</keyword>